<evidence type="ECO:0000313" key="2">
    <source>
        <dbReference type="EMBL" id="KJP86057.1"/>
    </source>
</evidence>
<feature type="transmembrane region" description="Helical" evidence="1">
    <location>
        <begin position="50"/>
        <end position="68"/>
    </location>
</feature>
<dbReference type="OrthoDB" id="386935at2759"/>
<dbReference type="VEuPathDB" id="PlasmoDB:AK88_04314"/>
<keyword evidence="3" id="KW-1185">Reference proteome</keyword>
<evidence type="ECO:0000313" key="3">
    <source>
        <dbReference type="Proteomes" id="UP000054561"/>
    </source>
</evidence>
<proteinExistence type="predicted"/>
<evidence type="ECO:0000256" key="1">
    <source>
        <dbReference type="SAM" id="Phobius"/>
    </source>
</evidence>
<dbReference type="GeneID" id="24269628"/>
<dbReference type="AlphaFoldDB" id="A0A0D9QGW8"/>
<keyword evidence="1" id="KW-0472">Membrane</keyword>
<dbReference type="OMA" id="HINTIGE"/>
<keyword evidence="1" id="KW-0812">Transmembrane</keyword>
<dbReference type="RefSeq" id="XP_012337347.1">
    <property type="nucleotide sequence ID" value="XM_012481924.1"/>
</dbReference>
<protein>
    <submittedName>
        <fullName evidence="2">Uncharacterized protein</fullName>
    </submittedName>
</protein>
<reference evidence="2 3" key="1">
    <citation type="submission" date="2014-03" db="EMBL/GenBank/DDBJ databases">
        <title>The Genome Sequence of Plasmodium fragile nilgiri.</title>
        <authorList>
            <consortium name="The Broad Institute Genomics Platform"/>
            <consortium name="The Broad Institute Genome Sequencing Center for Infectious Disease"/>
            <person name="Neafsey D."/>
            <person name="Duraisingh M."/>
            <person name="Young S.K."/>
            <person name="Zeng Q."/>
            <person name="Gargeya S."/>
            <person name="Abouelleil A."/>
            <person name="Alvarado L."/>
            <person name="Chapman S.B."/>
            <person name="Gainer-Dewar J."/>
            <person name="Goldberg J."/>
            <person name="Griggs A."/>
            <person name="Gujja S."/>
            <person name="Hansen M."/>
            <person name="Howarth C."/>
            <person name="Imamovic A."/>
            <person name="Larimer J."/>
            <person name="Pearson M."/>
            <person name="Poon T.W."/>
            <person name="Priest M."/>
            <person name="Roberts A."/>
            <person name="Saif S."/>
            <person name="Shea T."/>
            <person name="Sykes S."/>
            <person name="Wortman J."/>
            <person name="Nusbaum C."/>
            <person name="Birren B."/>
        </authorList>
    </citation>
    <scope>NUCLEOTIDE SEQUENCE [LARGE SCALE GENOMIC DNA]</scope>
    <source>
        <strain evidence="3">nilgiri</strain>
    </source>
</reference>
<dbReference type="Proteomes" id="UP000054561">
    <property type="component" value="Unassembled WGS sequence"/>
</dbReference>
<gene>
    <name evidence="2" type="ORF">AK88_04314</name>
</gene>
<organism evidence="2 3">
    <name type="scientific">Plasmodium fragile</name>
    <dbReference type="NCBI Taxonomy" id="5857"/>
    <lineage>
        <taxon>Eukaryota</taxon>
        <taxon>Sar</taxon>
        <taxon>Alveolata</taxon>
        <taxon>Apicomplexa</taxon>
        <taxon>Aconoidasida</taxon>
        <taxon>Haemosporida</taxon>
        <taxon>Plasmodiidae</taxon>
        <taxon>Plasmodium</taxon>
        <taxon>Plasmodium (Plasmodium)</taxon>
    </lineage>
</organism>
<sequence length="102" mass="11432">MEKGLNFIGDLSEELQNTATKILPDIKGDVKEYKEFMDKVVKNIRAPNDVTTLFALCAISAIIFIYNISKMLGALRTHTLAKLLVVYMGLYMVAYYSGFTGK</sequence>
<feature type="transmembrane region" description="Helical" evidence="1">
    <location>
        <begin position="80"/>
        <end position="99"/>
    </location>
</feature>
<dbReference type="EMBL" id="KQ001703">
    <property type="protein sequence ID" value="KJP86057.1"/>
    <property type="molecule type" value="Genomic_DNA"/>
</dbReference>
<keyword evidence="1" id="KW-1133">Transmembrane helix</keyword>
<name>A0A0D9QGW8_PLAFR</name>
<accession>A0A0D9QGW8</accession>